<dbReference type="Proteomes" id="UP000199233">
    <property type="component" value="Unassembled WGS sequence"/>
</dbReference>
<comment type="caution">
    <text evidence="6">Lacks conserved residue(s) required for the propagation of feature annotation.</text>
</comment>
<gene>
    <name evidence="6" type="primary">fliA</name>
    <name evidence="10" type="ORF">SAMN04488038_101531</name>
</gene>
<dbReference type="Pfam" id="PF04542">
    <property type="entry name" value="Sigma70_r2"/>
    <property type="match status" value="1"/>
</dbReference>
<keyword evidence="3 6" id="KW-0731">Sigma factor</keyword>
<keyword evidence="1 6" id="KW-0963">Cytoplasm</keyword>
<dbReference type="PANTHER" id="PTHR30385:SF7">
    <property type="entry name" value="RNA POLYMERASE SIGMA FACTOR FLIA"/>
    <property type="match status" value="1"/>
</dbReference>
<evidence type="ECO:0000256" key="5">
    <source>
        <dbReference type="ARBA" id="ARBA00023163"/>
    </source>
</evidence>
<feature type="region of interest" description="Sigma-70 factor domain-2" evidence="6">
    <location>
        <begin position="25"/>
        <end position="97"/>
    </location>
</feature>
<evidence type="ECO:0000256" key="2">
    <source>
        <dbReference type="ARBA" id="ARBA00023015"/>
    </source>
</evidence>
<feature type="domain" description="RNA polymerase sigma-70" evidence="8">
    <location>
        <begin position="52"/>
        <end position="65"/>
    </location>
</feature>
<feature type="short sequence motif" description="Interaction with polymerase core subunit RpoC" evidence="6">
    <location>
        <begin position="52"/>
        <end position="55"/>
    </location>
</feature>
<dbReference type="InterPro" id="IPR012845">
    <property type="entry name" value="RNA_pol_sigma_FliA_WhiG"/>
</dbReference>
<dbReference type="PIRSF" id="PIRSF000770">
    <property type="entry name" value="RNA_pol_sigma-SigE/K"/>
    <property type="match status" value="1"/>
</dbReference>
<dbReference type="InterPro" id="IPR007627">
    <property type="entry name" value="RNA_pol_sigma70_r2"/>
</dbReference>
<accession>A0A1H9AUD6</accession>
<dbReference type="GO" id="GO:0016987">
    <property type="term" value="F:sigma factor activity"/>
    <property type="evidence" value="ECO:0007669"/>
    <property type="project" value="UniProtKB-UniRule"/>
</dbReference>
<dbReference type="GO" id="GO:0006352">
    <property type="term" value="P:DNA-templated transcription initiation"/>
    <property type="evidence" value="ECO:0007669"/>
    <property type="project" value="UniProtKB-UniRule"/>
</dbReference>
<feature type="DNA-binding region" description="H-T-H motif" evidence="6">
    <location>
        <begin position="213"/>
        <end position="232"/>
    </location>
</feature>
<keyword evidence="10" id="KW-0969">Cilium</keyword>
<proteinExistence type="inferred from homology"/>
<dbReference type="InterPro" id="IPR014284">
    <property type="entry name" value="RNA_pol_sigma-70_dom"/>
</dbReference>
<comment type="function">
    <text evidence="6">Sigma factors are initiation factors that promote the attachment of RNA polymerase to specific initiation sites and are then released. This sigma factor controls the expression of flagella-related genes.</text>
</comment>
<feature type="domain" description="RNA polymerase sigma-70" evidence="9">
    <location>
        <begin position="212"/>
        <end position="238"/>
    </location>
</feature>
<feature type="region of interest" description="Disordered" evidence="7">
    <location>
        <begin position="158"/>
        <end position="178"/>
    </location>
</feature>
<keyword evidence="2 6" id="KW-0805">Transcription regulation</keyword>
<protein>
    <recommendedName>
        <fullName evidence="6">RNA polymerase sigma factor FliA</fullName>
    </recommendedName>
    <alternativeName>
        <fullName evidence="6">RNA polymerase sigma factor for flagellar operon</fullName>
    </alternativeName>
    <alternativeName>
        <fullName evidence="6">Sigma F</fullName>
    </alternativeName>
    <alternativeName>
        <fullName evidence="6">Sigma-28</fullName>
    </alternativeName>
</protein>
<evidence type="ECO:0000256" key="1">
    <source>
        <dbReference type="ARBA" id="ARBA00022490"/>
    </source>
</evidence>
<dbReference type="InterPro" id="IPR000943">
    <property type="entry name" value="RNA_pol_sigma70"/>
</dbReference>
<dbReference type="SUPFAM" id="SSF88946">
    <property type="entry name" value="Sigma2 domain of RNA polymerase sigma factors"/>
    <property type="match status" value="1"/>
</dbReference>
<dbReference type="AlphaFoldDB" id="A0A1H9AUD6"/>
<evidence type="ECO:0000256" key="3">
    <source>
        <dbReference type="ARBA" id="ARBA00023082"/>
    </source>
</evidence>
<evidence type="ECO:0000259" key="9">
    <source>
        <dbReference type="PROSITE" id="PS00716"/>
    </source>
</evidence>
<sequence>MNAAVNKMTSTAKASASAAIQEAELVRSHSELVKRIAHHLAARLPASVDVDDLIQAGVIGLLEAARHYNGSRGASFETYAGIRIRGAMIDELRHNDWAPRSVHKREREVAEAIRTLEQEMGREARDGEIAQRLQMDLTEYHSIVADAARCQVLSMNHGGEDGDETVDATDPGAGPGESLQQAEFRQELARAIGELPERERLVLSMYYEREMNLREIGAVLDVSESRVCQVHGQALLRLRARLKGWKAEAAT</sequence>
<feature type="region of interest" description="Sigma-70 factor domain-4" evidence="6">
    <location>
        <begin position="191"/>
        <end position="239"/>
    </location>
</feature>
<dbReference type="PANTHER" id="PTHR30385">
    <property type="entry name" value="SIGMA FACTOR F FLAGELLAR"/>
    <property type="match status" value="1"/>
</dbReference>
<dbReference type="CDD" id="cd06171">
    <property type="entry name" value="Sigma70_r4"/>
    <property type="match status" value="1"/>
</dbReference>
<dbReference type="GO" id="GO:0005737">
    <property type="term" value="C:cytoplasm"/>
    <property type="evidence" value="ECO:0007669"/>
    <property type="project" value="UniProtKB-SubCell"/>
</dbReference>
<dbReference type="PRINTS" id="PR00046">
    <property type="entry name" value="SIGMA70FCT"/>
</dbReference>
<dbReference type="PROSITE" id="PS00715">
    <property type="entry name" value="SIGMA70_1"/>
    <property type="match status" value="1"/>
</dbReference>
<comment type="similarity">
    <text evidence="6">Belongs to the sigma-70 factor family. FliA subfamily.</text>
</comment>
<dbReference type="NCBIfam" id="TIGR02479">
    <property type="entry name" value="FliA_WhiG"/>
    <property type="match status" value="1"/>
</dbReference>
<comment type="subcellular location">
    <subcellularLocation>
        <location evidence="6">Cytoplasm</location>
    </subcellularLocation>
</comment>
<keyword evidence="10" id="KW-0966">Cell projection</keyword>
<dbReference type="HAMAP" id="MF_00962">
    <property type="entry name" value="Sigma70_FliA"/>
    <property type="match status" value="1"/>
</dbReference>
<dbReference type="InterPro" id="IPR007624">
    <property type="entry name" value="RNA_pol_sigma70_r3"/>
</dbReference>
<keyword evidence="4 6" id="KW-0238">DNA-binding</keyword>
<organism evidence="10 11">
    <name type="scientific">Solimonas aquatica</name>
    <dbReference type="NCBI Taxonomy" id="489703"/>
    <lineage>
        <taxon>Bacteria</taxon>
        <taxon>Pseudomonadati</taxon>
        <taxon>Pseudomonadota</taxon>
        <taxon>Gammaproteobacteria</taxon>
        <taxon>Nevskiales</taxon>
        <taxon>Nevskiaceae</taxon>
        <taxon>Solimonas</taxon>
    </lineage>
</organism>
<dbReference type="InterPro" id="IPR007630">
    <property type="entry name" value="RNA_pol_sigma70_r4"/>
</dbReference>
<keyword evidence="10" id="KW-0282">Flagellum</keyword>
<dbReference type="Pfam" id="PF04539">
    <property type="entry name" value="Sigma70_r3"/>
    <property type="match status" value="1"/>
</dbReference>
<dbReference type="InterPro" id="IPR028617">
    <property type="entry name" value="Sigma70_FliA"/>
</dbReference>
<dbReference type="STRING" id="489703.SAMN04488038_101531"/>
<dbReference type="InterPro" id="IPR013324">
    <property type="entry name" value="RNA_pol_sigma_r3/r4-like"/>
</dbReference>
<dbReference type="OrthoDB" id="9799825at2"/>
<evidence type="ECO:0000256" key="6">
    <source>
        <dbReference type="HAMAP-Rule" id="MF_00962"/>
    </source>
</evidence>
<evidence type="ECO:0000259" key="8">
    <source>
        <dbReference type="PROSITE" id="PS00715"/>
    </source>
</evidence>
<evidence type="ECO:0000256" key="7">
    <source>
        <dbReference type="SAM" id="MobiDB-lite"/>
    </source>
</evidence>
<evidence type="ECO:0000313" key="11">
    <source>
        <dbReference type="Proteomes" id="UP000199233"/>
    </source>
</evidence>
<keyword evidence="11" id="KW-1185">Reference proteome</keyword>
<reference evidence="10 11" key="1">
    <citation type="submission" date="2016-10" db="EMBL/GenBank/DDBJ databases">
        <authorList>
            <person name="de Groot N.N."/>
        </authorList>
    </citation>
    <scope>NUCLEOTIDE SEQUENCE [LARGE SCALE GENOMIC DNA]</scope>
    <source>
        <strain evidence="10 11">DSM 25927</strain>
    </source>
</reference>
<dbReference type="GO" id="GO:0003677">
    <property type="term" value="F:DNA binding"/>
    <property type="evidence" value="ECO:0007669"/>
    <property type="project" value="UniProtKB-UniRule"/>
</dbReference>
<keyword evidence="5 6" id="KW-0804">Transcription</keyword>
<name>A0A1H9AUD6_9GAMM</name>
<dbReference type="FunFam" id="1.10.1740.10:FF:000002">
    <property type="entry name" value="RNA polymerase sigma factor FliA"/>
    <property type="match status" value="1"/>
</dbReference>
<dbReference type="Gene3D" id="1.20.140.160">
    <property type="match status" value="1"/>
</dbReference>
<dbReference type="PROSITE" id="PS00716">
    <property type="entry name" value="SIGMA70_2"/>
    <property type="match status" value="1"/>
</dbReference>
<dbReference type="NCBIfam" id="TIGR02937">
    <property type="entry name" value="sigma70-ECF"/>
    <property type="match status" value="1"/>
</dbReference>
<dbReference type="Gene3D" id="1.10.1740.10">
    <property type="match status" value="1"/>
</dbReference>
<dbReference type="InterPro" id="IPR013325">
    <property type="entry name" value="RNA_pol_sigma_r2"/>
</dbReference>
<dbReference type="GO" id="GO:0003899">
    <property type="term" value="F:DNA-directed RNA polymerase activity"/>
    <property type="evidence" value="ECO:0007669"/>
    <property type="project" value="InterPro"/>
</dbReference>
<dbReference type="Pfam" id="PF04545">
    <property type="entry name" value="Sigma70_r4"/>
    <property type="match status" value="1"/>
</dbReference>
<evidence type="ECO:0000313" key="10">
    <source>
        <dbReference type="EMBL" id="SEP80097.1"/>
    </source>
</evidence>
<dbReference type="SUPFAM" id="SSF88659">
    <property type="entry name" value="Sigma3 and sigma4 domains of RNA polymerase sigma factors"/>
    <property type="match status" value="2"/>
</dbReference>
<dbReference type="NCBIfam" id="NF005413">
    <property type="entry name" value="PRK06986.1"/>
    <property type="match status" value="1"/>
</dbReference>
<dbReference type="EMBL" id="FOFS01000001">
    <property type="protein sequence ID" value="SEP80097.1"/>
    <property type="molecule type" value="Genomic_DNA"/>
</dbReference>
<evidence type="ECO:0000256" key="4">
    <source>
        <dbReference type="ARBA" id="ARBA00023125"/>
    </source>
</evidence>